<reference evidence="4 5" key="1">
    <citation type="submission" date="2020-07" db="EMBL/GenBank/DDBJ databases">
        <title>Sequencing the genomes of 1000 actinobacteria strains.</title>
        <authorList>
            <person name="Klenk H.-P."/>
        </authorList>
    </citation>
    <scope>NUCLEOTIDE SEQUENCE [LARGE SCALE GENOMIC DNA]</scope>
    <source>
        <strain evidence="4 5">DSM 42178</strain>
    </source>
</reference>
<keyword evidence="1" id="KW-0723">Serine/threonine-protein kinase</keyword>
<dbReference type="EMBL" id="JACBZD010000001">
    <property type="protein sequence ID" value="NYI06524.1"/>
    <property type="molecule type" value="Genomic_DNA"/>
</dbReference>
<evidence type="ECO:0000259" key="3">
    <source>
        <dbReference type="Pfam" id="PF13581"/>
    </source>
</evidence>
<dbReference type="InterPro" id="IPR050267">
    <property type="entry name" value="Anti-sigma-factor_SerPK"/>
</dbReference>
<comment type="caution">
    <text evidence="4">The sequence shown here is derived from an EMBL/GenBank/DDBJ whole genome shotgun (WGS) entry which is preliminary data.</text>
</comment>
<dbReference type="AlphaFoldDB" id="A0A853A0R5"/>
<dbReference type="PANTHER" id="PTHR35526:SF3">
    <property type="entry name" value="ANTI-SIGMA-F FACTOR RSBW"/>
    <property type="match status" value="1"/>
</dbReference>
<protein>
    <submittedName>
        <fullName evidence="4">Anti-sigma regulatory factor (Ser/Thr protein kinase)</fullName>
    </submittedName>
</protein>
<gene>
    <name evidence="4" type="ORF">FHU37_003467</name>
</gene>
<keyword evidence="1" id="KW-0808">Transferase</keyword>
<feature type="compositionally biased region" description="Basic and acidic residues" evidence="2">
    <location>
        <begin position="20"/>
        <end position="29"/>
    </location>
</feature>
<dbReference type="Pfam" id="PF13581">
    <property type="entry name" value="HATPase_c_2"/>
    <property type="match status" value="1"/>
</dbReference>
<accession>A0A853A0R5</accession>
<organism evidence="4 5">
    <name type="scientific">Allostreptomyces psammosilenae</name>
    <dbReference type="NCBI Taxonomy" id="1892865"/>
    <lineage>
        <taxon>Bacteria</taxon>
        <taxon>Bacillati</taxon>
        <taxon>Actinomycetota</taxon>
        <taxon>Actinomycetes</taxon>
        <taxon>Kitasatosporales</taxon>
        <taxon>Streptomycetaceae</taxon>
        <taxon>Allostreptomyces</taxon>
    </lineage>
</organism>
<feature type="region of interest" description="Disordered" evidence="2">
    <location>
        <begin position="1"/>
        <end position="68"/>
    </location>
</feature>
<dbReference type="Gene3D" id="3.30.565.10">
    <property type="entry name" value="Histidine kinase-like ATPase, C-terminal domain"/>
    <property type="match status" value="1"/>
</dbReference>
<dbReference type="InterPro" id="IPR003594">
    <property type="entry name" value="HATPase_dom"/>
</dbReference>
<keyword evidence="1" id="KW-0418">Kinase</keyword>
<evidence type="ECO:0000256" key="1">
    <source>
        <dbReference type="ARBA" id="ARBA00022527"/>
    </source>
</evidence>
<evidence type="ECO:0000256" key="2">
    <source>
        <dbReference type="SAM" id="MobiDB-lite"/>
    </source>
</evidence>
<evidence type="ECO:0000313" key="5">
    <source>
        <dbReference type="Proteomes" id="UP000567795"/>
    </source>
</evidence>
<dbReference type="PANTHER" id="PTHR35526">
    <property type="entry name" value="ANTI-SIGMA-F FACTOR RSBW-RELATED"/>
    <property type="match status" value="1"/>
</dbReference>
<evidence type="ECO:0000313" key="4">
    <source>
        <dbReference type="EMBL" id="NYI06524.1"/>
    </source>
</evidence>
<proteinExistence type="predicted"/>
<dbReference type="RefSeq" id="WP_246449953.1">
    <property type="nucleotide sequence ID" value="NZ_JACBZD010000001.1"/>
</dbReference>
<dbReference type="CDD" id="cd16936">
    <property type="entry name" value="HATPase_RsbW-like"/>
    <property type="match status" value="1"/>
</dbReference>
<sequence>MAPGGHPARSLPDAGSPEPPPRERLRRDGPPSIQVGAATAVPPAPSTARAARQRLEEPPAALAVPPGTGPFSYDALEELRLSSTDQPAATARRVVRAVLALWDLEALNDTATRLVTELVVNSVRHTGGGSVGLRLERRPGRVRVEVRDPSKALPCLIDAGPEPQAVRGLRMVDQLAYRWGADLLPRGKAVWFELRLPARRTR</sequence>
<keyword evidence="5" id="KW-1185">Reference proteome</keyword>
<dbReference type="InterPro" id="IPR036890">
    <property type="entry name" value="HATPase_C_sf"/>
</dbReference>
<dbReference type="Proteomes" id="UP000567795">
    <property type="component" value="Unassembled WGS sequence"/>
</dbReference>
<feature type="domain" description="Histidine kinase/HSP90-like ATPase" evidence="3">
    <location>
        <begin position="85"/>
        <end position="176"/>
    </location>
</feature>
<feature type="compositionally biased region" description="Low complexity" evidence="2">
    <location>
        <begin position="37"/>
        <end position="50"/>
    </location>
</feature>
<dbReference type="SUPFAM" id="SSF55874">
    <property type="entry name" value="ATPase domain of HSP90 chaperone/DNA topoisomerase II/histidine kinase"/>
    <property type="match status" value="1"/>
</dbReference>
<name>A0A853A0R5_9ACTN</name>